<comment type="caution">
    <text evidence="1">The sequence shown here is derived from an EMBL/GenBank/DDBJ whole genome shotgun (WGS) entry which is preliminary data.</text>
</comment>
<accession>A0ABP6TQ43</accession>
<protein>
    <recommendedName>
        <fullName evidence="3">DUF4145 domain-containing protein</fullName>
    </recommendedName>
</protein>
<name>A0ABP6TQ43_9ACTN</name>
<evidence type="ECO:0000313" key="2">
    <source>
        <dbReference type="Proteomes" id="UP001501455"/>
    </source>
</evidence>
<dbReference type="Proteomes" id="UP001501455">
    <property type="component" value="Unassembled WGS sequence"/>
</dbReference>
<dbReference type="RefSeq" id="WP_345576790.1">
    <property type="nucleotide sequence ID" value="NZ_BAAAXF010000025.1"/>
</dbReference>
<sequence length="315" mass="35043">MDDSLSFESFCEGAKKAAHRAMEDHGREEYDEFALHAGVAVERLAKAVLVSKNPVYIVEIRGNASVDMLFHMGGHRKAKKVRTIGASEAISRLRTLEVLALDKELDMLIDVRNGVAHTGSEEDAKDFLPILAKTVETLLGDLGGPLDAFWGRWTTAARMAVDNKRGEIYRNVQVRIRQAKHRYDDRFSDLPEHLQDRLAVEQLELGGFGVRFAENGVEIAIREPCPACRSAAHVLSVNQGTEETPHFTVIALRCPMCYLKLATRDELEASGVDVKHADDLAAFQVSTFFDGAVPSEKTFRMKIEQFLGTETVDLD</sequence>
<dbReference type="EMBL" id="BAAAXF010000025">
    <property type="protein sequence ID" value="GAA3496654.1"/>
    <property type="molecule type" value="Genomic_DNA"/>
</dbReference>
<evidence type="ECO:0008006" key="3">
    <source>
        <dbReference type="Google" id="ProtNLM"/>
    </source>
</evidence>
<evidence type="ECO:0000313" key="1">
    <source>
        <dbReference type="EMBL" id="GAA3496654.1"/>
    </source>
</evidence>
<reference evidence="2" key="1">
    <citation type="journal article" date="2019" name="Int. J. Syst. Evol. Microbiol.">
        <title>The Global Catalogue of Microorganisms (GCM) 10K type strain sequencing project: providing services to taxonomists for standard genome sequencing and annotation.</title>
        <authorList>
            <consortium name="The Broad Institute Genomics Platform"/>
            <consortium name="The Broad Institute Genome Sequencing Center for Infectious Disease"/>
            <person name="Wu L."/>
            <person name="Ma J."/>
        </authorList>
    </citation>
    <scope>NUCLEOTIDE SEQUENCE [LARGE SCALE GENOMIC DNA]</scope>
    <source>
        <strain evidence="2">JCM 4816</strain>
    </source>
</reference>
<gene>
    <name evidence="1" type="ORF">GCM10019016_037550</name>
</gene>
<proteinExistence type="predicted"/>
<keyword evidence="2" id="KW-1185">Reference proteome</keyword>
<organism evidence="1 2">
    <name type="scientific">Streptomyces prasinosporus</name>
    <dbReference type="NCBI Taxonomy" id="68256"/>
    <lineage>
        <taxon>Bacteria</taxon>
        <taxon>Bacillati</taxon>
        <taxon>Actinomycetota</taxon>
        <taxon>Actinomycetes</taxon>
        <taxon>Kitasatosporales</taxon>
        <taxon>Streptomycetaceae</taxon>
        <taxon>Streptomyces</taxon>
        <taxon>Streptomyces albogriseolus group</taxon>
    </lineage>
</organism>